<dbReference type="Proteomes" id="UP001497392">
    <property type="component" value="Unassembled WGS sequence"/>
</dbReference>
<dbReference type="Pfam" id="PF00076">
    <property type="entry name" value="RRM_1"/>
    <property type="match status" value="1"/>
</dbReference>
<feature type="region of interest" description="Disordered" evidence="3">
    <location>
        <begin position="1"/>
        <end position="35"/>
    </location>
</feature>
<feature type="compositionally biased region" description="Low complexity" evidence="3">
    <location>
        <begin position="19"/>
        <end position="35"/>
    </location>
</feature>
<evidence type="ECO:0000256" key="3">
    <source>
        <dbReference type="SAM" id="MobiDB-lite"/>
    </source>
</evidence>
<feature type="domain" description="RRM" evidence="4">
    <location>
        <begin position="84"/>
        <end position="160"/>
    </location>
</feature>
<evidence type="ECO:0000313" key="6">
    <source>
        <dbReference type="Proteomes" id="UP001497392"/>
    </source>
</evidence>
<dbReference type="PANTHER" id="PTHR23236">
    <property type="entry name" value="EUKARYOTIC TRANSLATION INITIATION FACTOR 4B/4H"/>
    <property type="match status" value="1"/>
</dbReference>
<feature type="region of interest" description="Disordered" evidence="3">
    <location>
        <begin position="55"/>
        <end position="81"/>
    </location>
</feature>
<evidence type="ECO:0000259" key="4">
    <source>
        <dbReference type="PROSITE" id="PS50102"/>
    </source>
</evidence>
<organism evidence="5 6">
    <name type="scientific">Coccomyxa viridis</name>
    <dbReference type="NCBI Taxonomy" id="1274662"/>
    <lineage>
        <taxon>Eukaryota</taxon>
        <taxon>Viridiplantae</taxon>
        <taxon>Chlorophyta</taxon>
        <taxon>core chlorophytes</taxon>
        <taxon>Trebouxiophyceae</taxon>
        <taxon>Trebouxiophyceae incertae sedis</taxon>
        <taxon>Coccomyxaceae</taxon>
        <taxon>Coccomyxa</taxon>
    </lineage>
</organism>
<name>A0ABP1FZJ5_9CHLO</name>
<dbReference type="SUPFAM" id="SSF54928">
    <property type="entry name" value="RNA-binding domain, RBD"/>
    <property type="match status" value="1"/>
</dbReference>
<evidence type="ECO:0000256" key="1">
    <source>
        <dbReference type="ARBA" id="ARBA00022884"/>
    </source>
</evidence>
<keyword evidence="1 2" id="KW-0694">RNA-binding</keyword>
<dbReference type="PROSITE" id="PS50102">
    <property type="entry name" value="RRM"/>
    <property type="match status" value="1"/>
</dbReference>
<gene>
    <name evidence="5" type="primary">g6159</name>
    <name evidence="5" type="ORF">VP750_LOCUS5277</name>
</gene>
<dbReference type="InterPro" id="IPR012677">
    <property type="entry name" value="Nucleotide-bd_a/b_plait_sf"/>
</dbReference>
<protein>
    <submittedName>
        <fullName evidence="5">G6159 protein</fullName>
    </submittedName>
</protein>
<evidence type="ECO:0000313" key="5">
    <source>
        <dbReference type="EMBL" id="CAL5223618.1"/>
    </source>
</evidence>
<dbReference type="EMBL" id="CAXHTA020000009">
    <property type="protein sequence ID" value="CAL5223618.1"/>
    <property type="molecule type" value="Genomic_DNA"/>
</dbReference>
<dbReference type="PANTHER" id="PTHR23236:SF92">
    <property type="entry name" value="POLYADENYLATE-BINDING PROTEIN 1"/>
    <property type="match status" value="1"/>
</dbReference>
<reference evidence="5 6" key="1">
    <citation type="submission" date="2024-06" db="EMBL/GenBank/DDBJ databases">
        <authorList>
            <person name="Kraege A."/>
            <person name="Thomma B."/>
        </authorList>
    </citation>
    <scope>NUCLEOTIDE SEQUENCE [LARGE SCALE GENOMIC DNA]</scope>
</reference>
<sequence length="216" mass="22873">MTEVEFQAGDELDGDLENEGFAGDAGAADENADATAELEAMKARLAAMEAEAAKLREGAKGPADQSLAQPVGADTASKEEADNRSVYVGQVDYSATPEELQVHFKDCGTVNRVTILTDKMGNAKGYAYIEFLEVDAVQNALLLDGSELRGRQLKVLPKRTNVPGLKVRGRGRGGFYGSFRGGGGWRGRGGGGYYGGGGGGYGYAPRGRRGRFYSPY</sequence>
<dbReference type="InterPro" id="IPR035979">
    <property type="entry name" value="RBD_domain_sf"/>
</dbReference>
<dbReference type="SMART" id="SM00360">
    <property type="entry name" value="RRM"/>
    <property type="match status" value="1"/>
</dbReference>
<evidence type="ECO:0000256" key="2">
    <source>
        <dbReference type="PROSITE-ProRule" id="PRU00176"/>
    </source>
</evidence>
<dbReference type="InterPro" id="IPR000504">
    <property type="entry name" value="RRM_dom"/>
</dbReference>
<comment type="caution">
    <text evidence="5">The sequence shown here is derived from an EMBL/GenBank/DDBJ whole genome shotgun (WGS) entry which is preliminary data.</text>
</comment>
<feature type="compositionally biased region" description="Acidic residues" evidence="3">
    <location>
        <begin position="8"/>
        <end position="18"/>
    </location>
</feature>
<dbReference type="CDD" id="cd12306">
    <property type="entry name" value="RRM_II_PABPs"/>
    <property type="match status" value="1"/>
</dbReference>
<keyword evidence="6" id="KW-1185">Reference proteome</keyword>
<proteinExistence type="predicted"/>
<dbReference type="Gene3D" id="3.30.70.330">
    <property type="match status" value="1"/>
</dbReference>
<accession>A0ABP1FZJ5</accession>